<dbReference type="EMBL" id="AJIL01000092">
    <property type="protein sequence ID" value="KNE95754.1"/>
    <property type="molecule type" value="Genomic_DNA"/>
</dbReference>
<dbReference type="STRING" id="1165861.A0A0L0V9T5"/>
<dbReference type="InterPro" id="IPR013762">
    <property type="entry name" value="Integrase-like_cat_sf"/>
</dbReference>
<sequence>MNKNSELCVRTQDSLKFDKIRQFLQNGSENCVPSITNLHILSAWKESTLLGHNCAVKKYLTFANARGPTAFKLPLSQSDVEGFCMWAGRNAYTTNEKKINGTSLKKYLIGLKAWHTFHAVQFPGANRDRLSLIIKASCKIDKEVPLIVKKPAVKLWHVVFLFNLLSKGNNFDRAVADMVVVAFWGMARLAELTYDKSTGELYLGASILTSDVTVSPAGVTPRTIMLSVRGAKTAKPGETQFILLGEQPNILCPVRAIERRLSEAGDTPTSLFGWGAGYQQIHVTRRRAVDRIQQALANGGHEHMLGHSFRVGGASFRNAYKMTPGDICVLGRWLSSSYKLYIREYTPEELRRTSKLLASLNAAWLRIEI</sequence>
<proteinExistence type="predicted"/>
<dbReference type="PANTHER" id="PTHR34605:SF3">
    <property type="entry name" value="P CELL-TYPE AGGLUTINATION PROTEIN MAP4-LIKE-RELATED"/>
    <property type="match status" value="1"/>
</dbReference>
<dbReference type="InterPro" id="IPR011010">
    <property type="entry name" value="DNA_brk_join_enz"/>
</dbReference>
<dbReference type="Proteomes" id="UP000054564">
    <property type="component" value="Unassembled WGS sequence"/>
</dbReference>
<evidence type="ECO:0000313" key="3">
    <source>
        <dbReference type="Proteomes" id="UP000054564"/>
    </source>
</evidence>
<dbReference type="PANTHER" id="PTHR34605">
    <property type="entry name" value="PHAGE_INTEGRASE DOMAIN-CONTAINING PROTEIN"/>
    <property type="match status" value="1"/>
</dbReference>
<accession>A0A0L0V9T5</accession>
<dbReference type="GO" id="GO:0003677">
    <property type="term" value="F:DNA binding"/>
    <property type="evidence" value="ECO:0007669"/>
    <property type="project" value="InterPro"/>
</dbReference>
<gene>
    <name evidence="2" type="ORF">PSTG_10970</name>
</gene>
<protein>
    <recommendedName>
        <fullName evidence="4">Tyr recombinase domain-containing protein</fullName>
    </recommendedName>
</protein>
<dbReference type="InterPro" id="IPR052925">
    <property type="entry name" value="Phage_Integrase-like_Recomb"/>
</dbReference>
<evidence type="ECO:0000313" key="2">
    <source>
        <dbReference type="EMBL" id="KNE95754.1"/>
    </source>
</evidence>
<dbReference type="Gene3D" id="1.10.443.10">
    <property type="entry name" value="Intergrase catalytic core"/>
    <property type="match status" value="1"/>
</dbReference>
<reference evidence="3" key="1">
    <citation type="submission" date="2014-03" db="EMBL/GenBank/DDBJ databases">
        <title>The Genome Sequence of Puccinia striiformis f. sp. tritici PST-78.</title>
        <authorList>
            <consortium name="The Broad Institute Genome Sequencing Platform"/>
            <person name="Cuomo C."/>
            <person name="Hulbert S."/>
            <person name="Chen X."/>
            <person name="Walker B."/>
            <person name="Young S.K."/>
            <person name="Zeng Q."/>
            <person name="Gargeya S."/>
            <person name="Fitzgerald M."/>
            <person name="Haas B."/>
            <person name="Abouelleil A."/>
            <person name="Alvarado L."/>
            <person name="Arachchi H.M."/>
            <person name="Berlin A.M."/>
            <person name="Chapman S.B."/>
            <person name="Goldberg J."/>
            <person name="Griggs A."/>
            <person name="Gujja S."/>
            <person name="Hansen M."/>
            <person name="Howarth C."/>
            <person name="Imamovic A."/>
            <person name="Larimer J."/>
            <person name="McCowan C."/>
            <person name="Montmayeur A."/>
            <person name="Murphy C."/>
            <person name="Neiman D."/>
            <person name="Pearson M."/>
            <person name="Priest M."/>
            <person name="Roberts A."/>
            <person name="Saif S."/>
            <person name="Shea T."/>
            <person name="Sisk P."/>
            <person name="Sykes S."/>
            <person name="Wortman J."/>
            <person name="Nusbaum C."/>
            <person name="Birren B."/>
        </authorList>
    </citation>
    <scope>NUCLEOTIDE SEQUENCE [LARGE SCALE GENOMIC DNA]</scope>
    <source>
        <strain evidence="3">race PST-78</strain>
    </source>
</reference>
<dbReference type="GO" id="GO:0015074">
    <property type="term" value="P:DNA integration"/>
    <property type="evidence" value="ECO:0007669"/>
    <property type="project" value="InterPro"/>
</dbReference>
<keyword evidence="1" id="KW-0233">DNA recombination</keyword>
<comment type="caution">
    <text evidence="2">The sequence shown here is derived from an EMBL/GenBank/DDBJ whole genome shotgun (WGS) entry which is preliminary data.</text>
</comment>
<dbReference type="AlphaFoldDB" id="A0A0L0V9T5"/>
<evidence type="ECO:0000256" key="1">
    <source>
        <dbReference type="ARBA" id="ARBA00023172"/>
    </source>
</evidence>
<organism evidence="2 3">
    <name type="scientific">Puccinia striiformis f. sp. tritici PST-78</name>
    <dbReference type="NCBI Taxonomy" id="1165861"/>
    <lineage>
        <taxon>Eukaryota</taxon>
        <taxon>Fungi</taxon>
        <taxon>Dikarya</taxon>
        <taxon>Basidiomycota</taxon>
        <taxon>Pucciniomycotina</taxon>
        <taxon>Pucciniomycetes</taxon>
        <taxon>Pucciniales</taxon>
        <taxon>Pucciniaceae</taxon>
        <taxon>Puccinia</taxon>
    </lineage>
</organism>
<dbReference type="GO" id="GO:0006310">
    <property type="term" value="P:DNA recombination"/>
    <property type="evidence" value="ECO:0007669"/>
    <property type="project" value="UniProtKB-KW"/>
</dbReference>
<name>A0A0L0V9T5_9BASI</name>
<keyword evidence="3" id="KW-1185">Reference proteome</keyword>
<dbReference type="SUPFAM" id="SSF56349">
    <property type="entry name" value="DNA breaking-rejoining enzymes"/>
    <property type="match status" value="1"/>
</dbReference>
<evidence type="ECO:0008006" key="4">
    <source>
        <dbReference type="Google" id="ProtNLM"/>
    </source>
</evidence>